<dbReference type="EMBL" id="KV878584">
    <property type="protein sequence ID" value="OJJ60951.1"/>
    <property type="molecule type" value="Genomic_DNA"/>
</dbReference>
<dbReference type="VEuPathDB" id="FungiDB:ASPSYDRAFT_42779"/>
<protein>
    <recommendedName>
        <fullName evidence="2">Thioesterase domain-containing protein</fullName>
    </recommendedName>
</protein>
<dbReference type="Pfam" id="PF03061">
    <property type="entry name" value="4HBT"/>
    <property type="match status" value="1"/>
</dbReference>
<accession>A0A1L9TNH0</accession>
<organism evidence="3 4">
    <name type="scientific">Aspergillus sydowii CBS 593.65</name>
    <dbReference type="NCBI Taxonomy" id="1036612"/>
    <lineage>
        <taxon>Eukaryota</taxon>
        <taxon>Fungi</taxon>
        <taxon>Dikarya</taxon>
        <taxon>Ascomycota</taxon>
        <taxon>Pezizomycotina</taxon>
        <taxon>Eurotiomycetes</taxon>
        <taxon>Eurotiomycetidae</taxon>
        <taxon>Eurotiales</taxon>
        <taxon>Aspergillaceae</taxon>
        <taxon>Aspergillus</taxon>
        <taxon>Aspergillus subgen. Nidulantes</taxon>
    </lineage>
</organism>
<name>A0A1L9TNH0_9EURO</name>
<dbReference type="PANTHER" id="PTHR21660">
    <property type="entry name" value="THIOESTERASE SUPERFAMILY MEMBER-RELATED"/>
    <property type="match status" value="1"/>
</dbReference>
<dbReference type="InterPro" id="IPR029069">
    <property type="entry name" value="HotDog_dom_sf"/>
</dbReference>
<dbReference type="InterPro" id="IPR039298">
    <property type="entry name" value="ACOT13"/>
</dbReference>
<evidence type="ECO:0000259" key="2">
    <source>
        <dbReference type="Pfam" id="PF03061"/>
    </source>
</evidence>
<feature type="domain" description="Thioesterase" evidence="2">
    <location>
        <begin position="85"/>
        <end position="157"/>
    </location>
</feature>
<dbReference type="AlphaFoldDB" id="A0A1L9TNH0"/>
<evidence type="ECO:0000313" key="4">
    <source>
        <dbReference type="Proteomes" id="UP000184356"/>
    </source>
</evidence>
<dbReference type="GO" id="GO:0047617">
    <property type="term" value="F:fatty acyl-CoA hydrolase activity"/>
    <property type="evidence" value="ECO:0007669"/>
    <property type="project" value="InterPro"/>
</dbReference>
<dbReference type="GeneID" id="63762597"/>
<evidence type="ECO:0000256" key="1">
    <source>
        <dbReference type="ARBA" id="ARBA00008324"/>
    </source>
</evidence>
<dbReference type="OrthoDB" id="2831072at2759"/>
<dbReference type="CDD" id="cd03443">
    <property type="entry name" value="PaaI_thioesterase"/>
    <property type="match status" value="1"/>
</dbReference>
<reference evidence="4" key="1">
    <citation type="journal article" date="2017" name="Genome Biol.">
        <title>Comparative genomics reveals high biological diversity and specific adaptations in the industrially and medically important fungal genus Aspergillus.</title>
        <authorList>
            <person name="de Vries R.P."/>
            <person name="Riley R."/>
            <person name="Wiebenga A."/>
            <person name="Aguilar-Osorio G."/>
            <person name="Amillis S."/>
            <person name="Uchima C.A."/>
            <person name="Anderluh G."/>
            <person name="Asadollahi M."/>
            <person name="Askin M."/>
            <person name="Barry K."/>
            <person name="Battaglia E."/>
            <person name="Bayram O."/>
            <person name="Benocci T."/>
            <person name="Braus-Stromeyer S.A."/>
            <person name="Caldana C."/>
            <person name="Canovas D."/>
            <person name="Cerqueira G.C."/>
            <person name="Chen F."/>
            <person name="Chen W."/>
            <person name="Choi C."/>
            <person name="Clum A."/>
            <person name="Dos Santos R.A."/>
            <person name="Damasio A.R."/>
            <person name="Diallinas G."/>
            <person name="Emri T."/>
            <person name="Fekete E."/>
            <person name="Flipphi M."/>
            <person name="Freyberg S."/>
            <person name="Gallo A."/>
            <person name="Gournas C."/>
            <person name="Habgood R."/>
            <person name="Hainaut M."/>
            <person name="Harispe M.L."/>
            <person name="Henrissat B."/>
            <person name="Hilden K.S."/>
            <person name="Hope R."/>
            <person name="Hossain A."/>
            <person name="Karabika E."/>
            <person name="Karaffa L."/>
            <person name="Karanyi Z."/>
            <person name="Krasevec N."/>
            <person name="Kuo A."/>
            <person name="Kusch H."/>
            <person name="LaButti K."/>
            <person name="Lagendijk E.L."/>
            <person name="Lapidus A."/>
            <person name="Levasseur A."/>
            <person name="Lindquist E."/>
            <person name="Lipzen A."/>
            <person name="Logrieco A.F."/>
            <person name="MacCabe A."/>
            <person name="Maekelae M.R."/>
            <person name="Malavazi I."/>
            <person name="Melin P."/>
            <person name="Meyer V."/>
            <person name="Mielnichuk N."/>
            <person name="Miskei M."/>
            <person name="Molnar A.P."/>
            <person name="Mule G."/>
            <person name="Ngan C.Y."/>
            <person name="Orejas M."/>
            <person name="Orosz E."/>
            <person name="Ouedraogo J.P."/>
            <person name="Overkamp K.M."/>
            <person name="Park H.-S."/>
            <person name="Perrone G."/>
            <person name="Piumi F."/>
            <person name="Punt P.J."/>
            <person name="Ram A.F."/>
            <person name="Ramon A."/>
            <person name="Rauscher S."/>
            <person name="Record E."/>
            <person name="Riano-Pachon D.M."/>
            <person name="Robert V."/>
            <person name="Roehrig J."/>
            <person name="Ruller R."/>
            <person name="Salamov A."/>
            <person name="Salih N.S."/>
            <person name="Samson R.A."/>
            <person name="Sandor E."/>
            <person name="Sanguinetti M."/>
            <person name="Schuetze T."/>
            <person name="Sepcic K."/>
            <person name="Shelest E."/>
            <person name="Sherlock G."/>
            <person name="Sophianopoulou V."/>
            <person name="Squina F.M."/>
            <person name="Sun H."/>
            <person name="Susca A."/>
            <person name="Todd R.B."/>
            <person name="Tsang A."/>
            <person name="Unkles S.E."/>
            <person name="van de Wiele N."/>
            <person name="van Rossen-Uffink D."/>
            <person name="Oliveira J.V."/>
            <person name="Vesth T.C."/>
            <person name="Visser J."/>
            <person name="Yu J.-H."/>
            <person name="Zhou M."/>
            <person name="Andersen M.R."/>
            <person name="Archer D.B."/>
            <person name="Baker S.E."/>
            <person name="Benoit I."/>
            <person name="Brakhage A.A."/>
            <person name="Braus G.H."/>
            <person name="Fischer R."/>
            <person name="Frisvad J.C."/>
            <person name="Goldman G.H."/>
            <person name="Houbraken J."/>
            <person name="Oakley B."/>
            <person name="Pocsi I."/>
            <person name="Scazzocchio C."/>
            <person name="Seiboth B."/>
            <person name="vanKuyk P.A."/>
            <person name="Wortman J."/>
            <person name="Dyer P.S."/>
            <person name="Grigoriev I.V."/>
        </authorList>
    </citation>
    <scope>NUCLEOTIDE SEQUENCE [LARGE SCALE GENOMIC DNA]</scope>
    <source>
        <strain evidence="4">CBS 593.65</strain>
    </source>
</reference>
<keyword evidence="4" id="KW-1185">Reference proteome</keyword>
<dbReference type="Proteomes" id="UP000184356">
    <property type="component" value="Unassembled WGS sequence"/>
</dbReference>
<sequence length="180" mass="19963">MPKKAERYTSDILSRPGMVFAVDLKDPKERIQAYLDSYKNDPETTAFDASLMKHHLKLLSATAPPKVTATFTMKVTRDFCSTMRNMHGGAIALVLDMCTTACMAPVSTPDFWLFGGVSRTLNTTFLRAIREGTEIEVFCEVLHVGARLAAIRGEIRDCADGKLFVVGEHNKASISFEKKL</sequence>
<evidence type="ECO:0000313" key="3">
    <source>
        <dbReference type="EMBL" id="OJJ60951.1"/>
    </source>
</evidence>
<dbReference type="PANTHER" id="PTHR21660:SF9">
    <property type="entry name" value="THIOESTERASE DOMAIN-CONTAINING PROTEIN"/>
    <property type="match status" value="1"/>
</dbReference>
<gene>
    <name evidence="3" type="ORF">ASPSYDRAFT_42779</name>
</gene>
<dbReference type="InterPro" id="IPR006683">
    <property type="entry name" value="Thioestr_dom"/>
</dbReference>
<comment type="similarity">
    <text evidence="1">Belongs to the thioesterase PaaI family.</text>
</comment>
<dbReference type="SUPFAM" id="SSF54637">
    <property type="entry name" value="Thioesterase/thiol ester dehydrase-isomerase"/>
    <property type="match status" value="1"/>
</dbReference>
<dbReference type="STRING" id="1036612.A0A1L9TNH0"/>
<proteinExistence type="inferred from homology"/>
<dbReference type="Gene3D" id="3.10.129.10">
    <property type="entry name" value="Hotdog Thioesterase"/>
    <property type="match status" value="1"/>
</dbReference>
<dbReference type="RefSeq" id="XP_040704757.1">
    <property type="nucleotide sequence ID" value="XM_040846524.1"/>
</dbReference>